<name>A0A0K2TTQ3_LEPSM</name>
<dbReference type="PRINTS" id="PR00193">
    <property type="entry name" value="MYOSINHEAVY"/>
</dbReference>
<dbReference type="GO" id="GO:0005737">
    <property type="term" value="C:cytoplasm"/>
    <property type="evidence" value="ECO:0007669"/>
    <property type="project" value="UniProtKB-ARBA"/>
</dbReference>
<keyword evidence="14 21" id="KW-0505">Motor protein</keyword>
<proteinExistence type="inferred from homology"/>
<dbReference type="Pfam" id="PF00612">
    <property type="entry name" value="IQ"/>
    <property type="match status" value="1"/>
</dbReference>
<feature type="domain" description="Myosin motor" evidence="26">
    <location>
        <begin position="340"/>
        <end position="1029"/>
    </location>
</feature>
<accession>A0A0K2TTQ3</accession>
<evidence type="ECO:0000256" key="15">
    <source>
        <dbReference type="ARBA" id="ARBA00023203"/>
    </source>
</evidence>
<keyword evidence="8" id="KW-0808">Transferase</keyword>
<dbReference type="InterPro" id="IPR000719">
    <property type="entry name" value="Prot_kinase_dom"/>
</dbReference>
<dbReference type="Gene3D" id="1.10.510.10">
    <property type="entry name" value="Transferase(Phosphotransferase) domain 1"/>
    <property type="match status" value="1"/>
</dbReference>
<evidence type="ECO:0000259" key="25">
    <source>
        <dbReference type="PROSITE" id="PS50011"/>
    </source>
</evidence>
<keyword evidence="5" id="KW-0963">Cytoplasm</keyword>
<dbReference type="FunFam" id="1.10.510.10:FF:000421">
    <property type="entry name" value="Serine/threonine-protein kinase PAK 6"/>
    <property type="match status" value="1"/>
</dbReference>
<evidence type="ECO:0000256" key="8">
    <source>
        <dbReference type="ARBA" id="ARBA00022679"/>
    </source>
</evidence>
<evidence type="ECO:0000256" key="17">
    <source>
        <dbReference type="ARBA" id="ARBA00023273"/>
    </source>
</evidence>
<dbReference type="PANTHER" id="PTHR46256">
    <property type="entry name" value="AGAP011099-PA"/>
    <property type="match status" value="1"/>
</dbReference>
<dbReference type="SUPFAM" id="SSF52540">
    <property type="entry name" value="P-loop containing nucleoside triphosphate hydrolases"/>
    <property type="match status" value="1"/>
</dbReference>
<dbReference type="InterPro" id="IPR052409">
    <property type="entry name" value="Myosin-III_kinase_activity"/>
</dbReference>
<evidence type="ECO:0000256" key="6">
    <source>
        <dbReference type="ARBA" id="ARBA00022527"/>
    </source>
</evidence>
<evidence type="ECO:0000256" key="16">
    <source>
        <dbReference type="ARBA" id="ARBA00023212"/>
    </source>
</evidence>
<dbReference type="EMBL" id="HACA01011425">
    <property type="protein sequence ID" value="CDW28786.1"/>
    <property type="molecule type" value="Transcribed_RNA"/>
</dbReference>
<feature type="coiled-coil region" evidence="23">
    <location>
        <begin position="47"/>
        <end position="74"/>
    </location>
</feature>
<evidence type="ECO:0000256" key="22">
    <source>
        <dbReference type="PROSITE-ProRule" id="PRU10141"/>
    </source>
</evidence>
<dbReference type="Gene3D" id="1.20.5.4820">
    <property type="match status" value="1"/>
</dbReference>
<evidence type="ECO:0000256" key="14">
    <source>
        <dbReference type="ARBA" id="ARBA00023175"/>
    </source>
</evidence>
<comment type="subcellular location">
    <subcellularLocation>
        <location evidence="2">Cell projection</location>
    </subcellularLocation>
    <subcellularLocation>
        <location evidence="1">Cytoplasm</location>
        <location evidence="1">Cytoskeleton</location>
    </subcellularLocation>
</comment>
<evidence type="ECO:0000256" key="4">
    <source>
        <dbReference type="ARBA" id="ARBA00012513"/>
    </source>
</evidence>
<evidence type="ECO:0000256" key="20">
    <source>
        <dbReference type="ARBA" id="ARBA00048679"/>
    </source>
</evidence>
<comment type="similarity">
    <text evidence="21">Belongs to the TRAFAC class myosin-kinesin ATPase superfamily. Myosin family.</text>
</comment>
<evidence type="ECO:0000256" key="18">
    <source>
        <dbReference type="ARBA" id="ARBA00023305"/>
    </source>
</evidence>
<keyword evidence="11" id="KW-0418">Kinase</keyword>
<evidence type="ECO:0000256" key="23">
    <source>
        <dbReference type="SAM" id="Coils"/>
    </source>
</evidence>
<feature type="binding site" evidence="22">
    <location>
        <position position="52"/>
    </location>
    <ligand>
        <name>ATP</name>
        <dbReference type="ChEBI" id="CHEBI:30616"/>
    </ligand>
</feature>
<evidence type="ECO:0000313" key="27">
    <source>
        <dbReference type="EMBL" id="CDW28786.1"/>
    </source>
</evidence>
<evidence type="ECO:0000256" key="24">
    <source>
        <dbReference type="SAM" id="MobiDB-lite"/>
    </source>
</evidence>
<dbReference type="InterPro" id="IPR000048">
    <property type="entry name" value="IQ_motif_EF-hand-BS"/>
</dbReference>
<keyword evidence="7" id="KW-0716">Sensory transduction</keyword>
<dbReference type="InterPro" id="IPR017441">
    <property type="entry name" value="Protein_kinase_ATP_BS"/>
</dbReference>
<protein>
    <recommendedName>
        <fullName evidence="4">non-specific serine/threonine protein kinase</fullName>
        <ecNumber evidence="4">2.7.11.1</ecNumber>
    </recommendedName>
</protein>
<comment type="catalytic activity">
    <reaction evidence="20">
        <text>L-seryl-[protein] + ATP = O-phospho-L-seryl-[protein] + ADP + H(+)</text>
        <dbReference type="Rhea" id="RHEA:17989"/>
        <dbReference type="Rhea" id="RHEA-COMP:9863"/>
        <dbReference type="Rhea" id="RHEA-COMP:11604"/>
        <dbReference type="ChEBI" id="CHEBI:15378"/>
        <dbReference type="ChEBI" id="CHEBI:29999"/>
        <dbReference type="ChEBI" id="CHEBI:30616"/>
        <dbReference type="ChEBI" id="CHEBI:83421"/>
        <dbReference type="ChEBI" id="CHEBI:456216"/>
        <dbReference type="EC" id="2.7.11.1"/>
    </reaction>
</comment>
<comment type="similarity">
    <text evidence="3">In the C-terminal section; belongs to the TRAFAC class myosin-kinesin ATPase superfamily. Myosin family.</text>
</comment>
<dbReference type="Pfam" id="PF00069">
    <property type="entry name" value="Pkinase"/>
    <property type="match status" value="1"/>
</dbReference>
<evidence type="ECO:0000256" key="1">
    <source>
        <dbReference type="ARBA" id="ARBA00004245"/>
    </source>
</evidence>
<dbReference type="GO" id="GO:0007601">
    <property type="term" value="P:visual perception"/>
    <property type="evidence" value="ECO:0007669"/>
    <property type="project" value="UniProtKB-KW"/>
</dbReference>
<feature type="compositionally biased region" description="Polar residues" evidence="24">
    <location>
        <begin position="1363"/>
        <end position="1395"/>
    </location>
</feature>
<organism evidence="27">
    <name type="scientific">Lepeophtheirus salmonis</name>
    <name type="common">Salmon louse</name>
    <name type="synonym">Caligus salmonis</name>
    <dbReference type="NCBI Taxonomy" id="72036"/>
    <lineage>
        <taxon>Eukaryota</taxon>
        <taxon>Metazoa</taxon>
        <taxon>Ecdysozoa</taxon>
        <taxon>Arthropoda</taxon>
        <taxon>Crustacea</taxon>
        <taxon>Multicrustacea</taxon>
        <taxon>Hexanauplia</taxon>
        <taxon>Copepoda</taxon>
        <taxon>Siphonostomatoida</taxon>
        <taxon>Caligidae</taxon>
        <taxon>Lepeophtheirus</taxon>
    </lineage>
</organism>
<dbReference type="InterPro" id="IPR001609">
    <property type="entry name" value="Myosin_head_motor_dom-like"/>
</dbReference>
<evidence type="ECO:0000256" key="19">
    <source>
        <dbReference type="ARBA" id="ARBA00047899"/>
    </source>
</evidence>
<keyword evidence="17" id="KW-0966">Cell projection</keyword>
<reference evidence="27" key="1">
    <citation type="submission" date="2014-05" db="EMBL/GenBank/DDBJ databases">
        <authorList>
            <person name="Chronopoulou M."/>
        </authorList>
    </citation>
    <scope>NUCLEOTIDE SEQUENCE</scope>
    <source>
        <tissue evidence="27">Whole organism</tissue>
    </source>
</reference>
<evidence type="ECO:0000256" key="11">
    <source>
        <dbReference type="ARBA" id="ARBA00022777"/>
    </source>
</evidence>
<dbReference type="GO" id="GO:0004674">
    <property type="term" value="F:protein serine/threonine kinase activity"/>
    <property type="evidence" value="ECO:0007669"/>
    <property type="project" value="UniProtKB-KW"/>
</dbReference>
<dbReference type="SMART" id="SM00220">
    <property type="entry name" value="S_TKc"/>
    <property type="match status" value="1"/>
</dbReference>
<feature type="region of interest" description="Actin-binding" evidence="21">
    <location>
        <begin position="910"/>
        <end position="932"/>
    </location>
</feature>
<evidence type="ECO:0000256" key="2">
    <source>
        <dbReference type="ARBA" id="ARBA00004316"/>
    </source>
</evidence>
<dbReference type="Pfam" id="PF00063">
    <property type="entry name" value="Myosin_head"/>
    <property type="match status" value="1"/>
</dbReference>
<comment type="catalytic activity">
    <reaction evidence="19">
        <text>L-threonyl-[protein] + ATP = O-phospho-L-threonyl-[protein] + ADP + H(+)</text>
        <dbReference type="Rhea" id="RHEA:46608"/>
        <dbReference type="Rhea" id="RHEA-COMP:11060"/>
        <dbReference type="Rhea" id="RHEA-COMP:11605"/>
        <dbReference type="ChEBI" id="CHEBI:15378"/>
        <dbReference type="ChEBI" id="CHEBI:30013"/>
        <dbReference type="ChEBI" id="CHEBI:30616"/>
        <dbReference type="ChEBI" id="CHEBI:61977"/>
        <dbReference type="ChEBI" id="CHEBI:456216"/>
        <dbReference type="EC" id="2.7.11.1"/>
    </reaction>
</comment>
<dbReference type="InterPro" id="IPR036961">
    <property type="entry name" value="Kinesin_motor_dom_sf"/>
</dbReference>
<sequence>MSYTGISKVIDFESLPDPQDKFNLTNLIGEGTFGEVYEATLNDEPERHVAIKVIDNITDNIEEIEQEYQVLTTHWFHPNIPHFEGLYLKKSSSGDEIWMVMDLCDGGSVTDLIESLRDHQLPSLSEEEVCYILSEVTHSLNYLHTQKTIHRDIKGHNIMLTSSGDVKLIDYGIACNIKDTYDKRHTSVGTPYWMAPEVISCEQLKTHAYDSRCDVWSLGITAIELAEGKAPLSELHPMRALFQIPRNPPPALLKVERWSEDFVEFVNECLIKDYEQRPFIMELMEHPFLQRVPKNPSYIKNQLQIKIENVKCLYNQSNHIDPTIRRGLLRIKRSADPILILVDDLASLDDIDTDTICTYLQMRYNQNKIYTYIGEIIISINPCKTLNIYSAHEMCKYRNKSKYDNLPHVYAMANSSYHNMIHEKKNQRFIISGESGAGKTMSANWVMKMLVYLGKAPNRNLEDKILQINPILEAFGNAKTPLNGNSSRFAKVVEITYSVNGKVTGARISVFLLEHSRVTSDRDIREDCNFHIFYYLVKGLNHYGKSNDYYLNEIHRFLGDQVTPLIKDYDNFIVALKSLGFRENDLETIYTIIASILNIGDLDFTPVETDDNVGGCKVSNPDILDKIVKLLGVNKEELVDCFQNSTVSTKGEVITRSNSPEEAKFMRDAFAKGLYSRFFDYIVYSINKLLSYSLNVYGESNSIGILDIFGFETLETNSFEQLCINTTNEQLFYYFNQVVFRMEKEEYEMEGIFVKMESYSSNHSILDLLLSRPLGLFALIDEECKFPSSTETTLLSKLNNNLEKFDAYSHPKQEFQLFVIQHYAQKVEYSPNQFLDKNRNFLPPELIAVMRYSQNEIIRFLFNCPITKTGRLSCSNNSAPVTPDICKMATETHSQTRSQQTLSTFFRYSLTDLLKNTLNGTPHFIKCFKPNKFQKPGNLDTSYLMSQLQYSGVFQTVKIRQIGYPCRLTFAEFLRRYCFLGFSFDERVVATKENCQILMLRLRMDGYALGKTKVFLKYYHVEYLSKLYEYQIRKIIKVQGIVRSWLAKINTQKMKWAVLRDLMLAKRFSCRWRYRVKNKMSIEGHSVIEKKMIYKPSKKFVLTEDIHMNENVKVNAALEIQRHIRGFIVRKKIGPLLAEKIQKMINISDTSEEKMNEITGELKDEGLSEEEAAKFIQTMFKKNMLKKKSTKTVTRTMQEKRLLLVDLIQVLHLNNVDTHKYYKYNKLPIELEDVKEVNLENPIVTVSSNIEKRPPIPTQLITKNEPINNKYIDPNVKRRYSMTHFYSDGGPHENWDSFINRHIHRSHKTRGLISKNQDVTPKFLTPQSILLDSASSELIQRVQNEVSERARSRRGSRDSRSSNPSIHCTLSINQSRKGSTDSRGSYPSINFPSSPEKTDSRTHSFAMESSVKEDKQPNPSFIQQMHTLKKKPDDSFAQVDDDDSGPYDFRNLLRRTNYAPTDSLRRRIKSSDAELTTIKPSVEGITFDDDCIEL</sequence>
<dbReference type="EC" id="2.7.11.1" evidence="4"/>
<dbReference type="GO" id="GO:0016459">
    <property type="term" value="C:myosin complex"/>
    <property type="evidence" value="ECO:0007669"/>
    <property type="project" value="UniProtKB-KW"/>
</dbReference>
<evidence type="ECO:0000256" key="3">
    <source>
        <dbReference type="ARBA" id="ARBA00006998"/>
    </source>
</evidence>
<dbReference type="GO" id="GO:0000146">
    <property type="term" value="F:microfilament motor activity"/>
    <property type="evidence" value="ECO:0007669"/>
    <property type="project" value="TreeGrafter"/>
</dbReference>
<dbReference type="PROSITE" id="PS51456">
    <property type="entry name" value="MYOSIN_MOTOR"/>
    <property type="match status" value="1"/>
</dbReference>
<dbReference type="SUPFAM" id="SSF56112">
    <property type="entry name" value="Protein kinase-like (PK-like)"/>
    <property type="match status" value="1"/>
</dbReference>
<feature type="compositionally biased region" description="Basic and acidic residues" evidence="24">
    <location>
        <begin position="1346"/>
        <end position="1360"/>
    </location>
</feature>
<evidence type="ECO:0000256" key="9">
    <source>
        <dbReference type="ARBA" id="ARBA00022737"/>
    </source>
</evidence>
<dbReference type="PANTHER" id="PTHR46256:SF2">
    <property type="entry name" value="NEITHER INACTIVATION NOR AFTERPOTENTIAL PROTEIN C"/>
    <property type="match status" value="1"/>
</dbReference>
<gene>
    <name evidence="27" type="primary">Myo3</name>
</gene>
<keyword evidence="13 21" id="KW-0518">Myosin</keyword>
<feature type="region of interest" description="Disordered" evidence="24">
    <location>
        <begin position="1344"/>
        <end position="1418"/>
    </location>
</feature>
<evidence type="ECO:0000259" key="26">
    <source>
        <dbReference type="PROSITE" id="PS51456"/>
    </source>
</evidence>
<evidence type="ECO:0000256" key="12">
    <source>
        <dbReference type="ARBA" id="ARBA00022840"/>
    </source>
</evidence>
<keyword evidence="16" id="KW-0206">Cytoskeleton</keyword>
<dbReference type="SMART" id="SM00242">
    <property type="entry name" value="MYSc"/>
    <property type="match status" value="1"/>
</dbReference>
<keyword evidence="10 21" id="KW-0547">Nucleotide-binding</keyword>
<dbReference type="Gene3D" id="3.40.850.10">
    <property type="entry name" value="Kinesin motor domain"/>
    <property type="match status" value="1"/>
</dbReference>
<dbReference type="PROSITE" id="PS50011">
    <property type="entry name" value="PROTEIN_KINASE_DOM"/>
    <property type="match status" value="1"/>
</dbReference>
<keyword evidence="15 21" id="KW-0009">Actin-binding</keyword>
<evidence type="ECO:0000256" key="13">
    <source>
        <dbReference type="ARBA" id="ARBA00023123"/>
    </source>
</evidence>
<dbReference type="OrthoDB" id="2914378at2759"/>
<dbReference type="GO" id="GO:0005524">
    <property type="term" value="F:ATP binding"/>
    <property type="evidence" value="ECO:0007669"/>
    <property type="project" value="UniProtKB-UniRule"/>
</dbReference>
<keyword evidence="6" id="KW-0723">Serine/threonine-protein kinase</keyword>
<dbReference type="GO" id="GO:0003779">
    <property type="term" value="F:actin binding"/>
    <property type="evidence" value="ECO:0007669"/>
    <property type="project" value="UniProtKB-KW"/>
</dbReference>
<keyword evidence="18" id="KW-0844">Vision</keyword>
<dbReference type="Gene3D" id="1.20.120.720">
    <property type="entry name" value="Myosin VI head, motor domain, U50 subdomain"/>
    <property type="match status" value="1"/>
</dbReference>
<keyword evidence="9" id="KW-0677">Repeat</keyword>
<evidence type="ECO:0000256" key="5">
    <source>
        <dbReference type="ARBA" id="ARBA00022490"/>
    </source>
</evidence>
<dbReference type="GO" id="GO:0042995">
    <property type="term" value="C:cell projection"/>
    <property type="evidence" value="ECO:0007669"/>
    <property type="project" value="UniProtKB-SubCell"/>
</dbReference>
<evidence type="ECO:0000256" key="10">
    <source>
        <dbReference type="ARBA" id="ARBA00022741"/>
    </source>
</evidence>
<dbReference type="PROSITE" id="PS50096">
    <property type="entry name" value="IQ"/>
    <property type="match status" value="1"/>
</dbReference>
<feature type="binding site" evidence="21">
    <location>
        <begin position="433"/>
        <end position="440"/>
    </location>
    <ligand>
        <name>ATP</name>
        <dbReference type="ChEBI" id="CHEBI:30616"/>
    </ligand>
</feature>
<dbReference type="Gene3D" id="1.20.58.530">
    <property type="match status" value="1"/>
</dbReference>
<keyword evidence="12 21" id="KW-0067">ATP-binding</keyword>
<evidence type="ECO:0000256" key="21">
    <source>
        <dbReference type="PROSITE-ProRule" id="PRU00782"/>
    </source>
</evidence>
<dbReference type="Gene3D" id="1.10.10.820">
    <property type="match status" value="1"/>
</dbReference>
<dbReference type="InterPro" id="IPR027417">
    <property type="entry name" value="P-loop_NTPase"/>
</dbReference>
<dbReference type="GO" id="GO:0030832">
    <property type="term" value="P:regulation of actin filament length"/>
    <property type="evidence" value="ECO:0007669"/>
    <property type="project" value="TreeGrafter"/>
</dbReference>
<keyword evidence="23" id="KW-0175">Coiled coil</keyword>
<dbReference type="PROSITE" id="PS00107">
    <property type="entry name" value="PROTEIN_KINASE_ATP"/>
    <property type="match status" value="1"/>
</dbReference>
<dbReference type="InterPro" id="IPR011009">
    <property type="entry name" value="Kinase-like_dom_sf"/>
</dbReference>
<evidence type="ECO:0000256" key="7">
    <source>
        <dbReference type="ARBA" id="ARBA00022606"/>
    </source>
</evidence>
<feature type="domain" description="Protein kinase" evidence="25">
    <location>
        <begin position="22"/>
        <end position="289"/>
    </location>
</feature>